<keyword evidence="1" id="KW-1133">Transmembrane helix</keyword>
<keyword evidence="3" id="KW-1185">Reference proteome</keyword>
<reference evidence="2 3" key="1">
    <citation type="submission" date="2018-05" db="EMBL/GenBank/DDBJ databases">
        <title>Genomic Encyclopedia of Type Strains, Phase IV (KMG-IV): sequencing the most valuable type-strain genomes for metagenomic binning, comparative biology and taxonomic classification.</title>
        <authorList>
            <person name="Goeker M."/>
        </authorList>
    </citation>
    <scope>NUCLEOTIDE SEQUENCE [LARGE SCALE GENOMIC DNA]</scope>
    <source>
        <strain evidence="2 3">DSM 24906</strain>
    </source>
</reference>
<name>A0AA45HJF6_9BACT</name>
<feature type="transmembrane region" description="Helical" evidence="1">
    <location>
        <begin position="31"/>
        <end position="51"/>
    </location>
</feature>
<feature type="transmembrane region" description="Helical" evidence="1">
    <location>
        <begin position="90"/>
        <end position="110"/>
    </location>
</feature>
<comment type="caution">
    <text evidence="2">The sequence shown here is derived from an EMBL/GenBank/DDBJ whole genome shotgun (WGS) entry which is preliminary data.</text>
</comment>
<dbReference type="Proteomes" id="UP000245921">
    <property type="component" value="Unassembled WGS sequence"/>
</dbReference>
<evidence type="ECO:0000313" key="2">
    <source>
        <dbReference type="EMBL" id="PWJ96102.1"/>
    </source>
</evidence>
<organism evidence="2 3">
    <name type="scientific">Oceanotoga teriensis</name>
    <dbReference type="NCBI Taxonomy" id="515440"/>
    <lineage>
        <taxon>Bacteria</taxon>
        <taxon>Thermotogati</taxon>
        <taxon>Thermotogota</taxon>
        <taxon>Thermotogae</taxon>
        <taxon>Petrotogales</taxon>
        <taxon>Petrotogaceae</taxon>
        <taxon>Oceanotoga</taxon>
    </lineage>
</organism>
<protein>
    <submittedName>
        <fullName evidence="2">Uncharacterized protein</fullName>
    </submittedName>
</protein>
<proteinExistence type="predicted"/>
<sequence>MKGINLLFSSFFILALLSGFVDSTLSGNFSILSIILFTLTQFIFLFGIYSFEKNLKKDDDIKSNIFLIIYSVISIALLFVASFIYINIFYFLLFVIIFIYINSILLKNFLLENELYIPYKNIFYHFFIMDIFIFLNKKISEDQYRGD</sequence>
<dbReference type="EMBL" id="QGGI01000002">
    <property type="protein sequence ID" value="PWJ96102.1"/>
    <property type="molecule type" value="Genomic_DNA"/>
</dbReference>
<feature type="transmembrane region" description="Helical" evidence="1">
    <location>
        <begin position="63"/>
        <end position="84"/>
    </location>
</feature>
<keyword evidence="1" id="KW-0472">Membrane</keyword>
<evidence type="ECO:0000313" key="3">
    <source>
        <dbReference type="Proteomes" id="UP000245921"/>
    </source>
</evidence>
<dbReference type="AlphaFoldDB" id="A0AA45HJF6"/>
<gene>
    <name evidence="2" type="ORF">C7380_1029</name>
</gene>
<keyword evidence="1" id="KW-0812">Transmembrane</keyword>
<evidence type="ECO:0000256" key="1">
    <source>
        <dbReference type="SAM" id="Phobius"/>
    </source>
</evidence>
<dbReference type="RefSeq" id="WP_109603726.1">
    <property type="nucleotide sequence ID" value="NZ_JAMHJO010000001.1"/>
</dbReference>
<accession>A0AA45HJF6</accession>